<dbReference type="Gene3D" id="3.30.465.10">
    <property type="match status" value="1"/>
</dbReference>
<comment type="caution">
    <text evidence="2">The sequence shown here is derived from an EMBL/GenBank/DDBJ whole genome shotgun (WGS) entry which is preliminary data.</text>
</comment>
<keyword evidence="1" id="KW-0560">Oxidoreductase</keyword>
<name>A0ABN0TDN8_9PSEU</name>
<dbReference type="InterPro" id="IPR016169">
    <property type="entry name" value="FAD-bd_PCMH_sub2"/>
</dbReference>
<evidence type="ECO:0000256" key="1">
    <source>
        <dbReference type="ARBA" id="ARBA00023002"/>
    </source>
</evidence>
<dbReference type="EMBL" id="BAAABU010000003">
    <property type="protein sequence ID" value="GAA0219077.1"/>
    <property type="molecule type" value="Genomic_DNA"/>
</dbReference>
<keyword evidence="3" id="KW-1185">Reference proteome</keyword>
<protein>
    <submittedName>
        <fullName evidence="2">Uncharacterized protein</fullName>
    </submittedName>
</protein>
<dbReference type="Gene3D" id="3.30.43.10">
    <property type="entry name" value="Uridine Diphospho-n-acetylenolpyruvylglucosamine Reductase, domain 2"/>
    <property type="match status" value="1"/>
</dbReference>
<dbReference type="SUPFAM" id="SSF56176">
    <property type="entry name" value="FAD-binding/transporter-associated domain-like"/>
    <property type="match status" value="1"/>
</dbReference>
<organism evidence="2 3">
    <name type="scientific">Saccharothrix mutabilis subsp. mutabilis</name>
    <dbReference type="NCBI Taxonomy" id="66855"/>
    <lineage>
        <taxon>Bacteria</taxon>
        <taxon>Bacillati</taxon>
        <taxon>Actinomycetota</taxon>
        <taxon>Actinomycetes</taxon>
        <taxon>Pseudonocardiales</taxon>
        <taxon>Pseudonocardiaceae</taxon>
        <taxon>Saccharothrix</taxon>
    </lineage>
</organism>
<dbReference type="RefSeq" id="WP_343933021.1">
    <property type="nucleotide sequence ID" value="NZ_BAAABU010000003.1"/>
</dbReference>
<dbReference type="InterPro" id="IPR036318">
    <property type="entry name" value="FAD-bd_PCMH-like_sf"/>
</dbReference>
<evidence type="ECO:0000313" key="3">
    <source>
        <dbReference type="Proteomes" id="UP001500416"/>
    </source>
</evidence>
<accession>A0ABN0TDN8</accession>
<sequence length="98" mass="10872">MDDPDPPPTAKDHGYATHPRPLAVLHAHSLNDIRTIAHFTTKHTPPPDGQPQAWKGIVLEFRTLTPIIDPGDYLAPVNARTRWSEVLTPLLESKPVTN</sequence>
<reference evidence="2 3" key="1">
    <citation type="journal article" date="2019" name="Int. J. Syst. Evol. Microbiol.">
        <title>The Global Catalogue of Microorganisms (GCM) 10K type strain sequencing project: providing services to taxonomists for standard genome sequencing and annotation.</title>
        <authorList>
            <consortium name="The Broad Institute Genomics Platform"/>
            <consortium name="The Broad Institute Genome Sequencing Center for Infectious Disease"/>
            <person name="Wu L."/>
            <person name="Ma J."/>
        </authorList>
    </citation>
    <scope>NUCLEOTIDE SEQUENCE [LARGE SCALE GENOMIC DNA]</scope>
    <source>
        <strain evidence="2 3">JCM 3380</strain>
    </source>
</reference>
<dbReference type="Proteomes" id="UP001500416">
    <property type="component" value="Unassembled WGS sequence"/>
</dbReference>
<proteinExistence type="predicted"/>
<gene>
    <name evidence="2" type="ORF">GCM10010492_16220</name>
</gene>
<dbReference type="InterPro" id="IPR016167">
    <property type="entry name" value="FAD-bd_PCMH_sub1"/>
</dbReference>
<evidence type="ECO:0000313" key="2">
    <source>
        <dbReference type="EMBL" id="GAA0219077.1"/>
    </source>
</evidence>